<proteinExistence type="predicted"/>
<reference evidence="2" key="1">
    <citation type="submission" date="2021-01" db="EMBL/GenBank/DDBJ databases">
        <title>Deciphering the adaptive evolutionary patterns associated with biogeogrpahic diversity in the finger millet blast pathogen Magnaporthe oryzae in Eastern Africa.</title>
        <authorList>
            <person name="Onyema G."/>
            <person name="Shittu T.A."/>
            <person name="Dodsworth S."/>
            <person name="Devilliers S."/>
            <person name="Muthumeenakshi S."/>
            <person name="Sreenivasaprasad S."/>
        </authorList>
    </citation>
    <scope>NUCLEOTIDE SEQUENCE</scope>
    <source>
        <strain evidence="2">D15/s37</strain>
    </source>
</reference>
<dbReference type="EMBL" id="JABSND010000483">
    <property type="protein sequence ID" value="KAI6290321.1"/>
    <property type="molecule type" value="Genomic_DNA"/>
</dbReference>
<organism evidence="2 3">
    <name type="scientific">Pyricularia grisea</name>
    <name type="common">Crabgrass-specific blast fungus</name>
    <name type="synonym">Magnaporthe grisea</name>
    <dbReference type="NCBI Taxonomy" id="148305"/>
    <lineage>
        <taxon>Eukaryota</taxon>
        <taxon>Fungi</taxon>
        <taxon>Dikarya</taxon>
        <taxon>Ascomycota</taxon>
        <taxon>Pezizomycotina</taxon>
        <taxon>Sordariomycetes</taxon>
        <taxon>Sordariomycetidae</taxon>
        <taxon>Magnaporthales</taxon>
        <taxon>Pyriculariaceae</taxon>
        <taxon>Pyricularia</taxon>
    </lineage>
</organism>
<gene>
    <name evidence="2" type="ORF">MCOR33_011381</name>
</gene>
<comment type="caution">
    <text evidence="2">The sequence shown here is derived from an EMBL/GenBank/DDBJ whole genome shotgun (WGS) entry which is preliminary data.</text>
</comment>
<feature type="compositionally biased region" description="Polar residues" evidence="1">
    <location>
        <begin position="77"/>
        <end position="96"/>
    </location>
</feature>
<name>A0ABQ8N2V1_PYRGI</name>
<protein>
    <submittedName>
        <fullName evidence="2">Uncharacterized protein</fullName>
    </submittedName>
</protein>
<accession>A0ABQ8N2V1</accession>
<keyword evidence="3" id="KW-1185">Reference proteome</keyword>
<feature type="region of interest" description="Disordered" evidence="1">
    <location>
        <begin position="70"/>
        <end position="105"/>
    </location>
</feature>
<evidence type="ECO:0000256" key="1">
    <source>
        <dbReference type="SAM" id="MobiDB-lite"/>
    </source>
</evidence>
<evidence type="ECO:0000313" key="2">
    <source>
        <dbReference type="EMBL" id="KAI6290321.1"/>
    </source>
</evidence>
<sequence>MGIFSRVASWEFRHRQEEHRPDSHEMLSTVASLANQSALQLISDRNNVNKVELEKLRQLRHGIERYLGLHTAPRESSVPTDSKQLPISGQTKTSKALFNKPPCSHKRYSEHQQEADLGERFDPARRPSTPVAWAIGGTYKRLLRNSTTIRTTKVQHPVAIPPCYASGMDYWPGSFWDDNLGCQARGTPVLNLVPPPEDDEDVHLGKQWADIWPRPPISLHDACDKSLLYVNSYERCQKRSKRQAASTDLSACPTASVPLHVVNQDSGDGSGVQGDEAQILGKDLIGVANPTAASDYITRAKEYPPLTYDGEEWGDELVDSAHYLGTVDEDYRQTTYCDDPTSLAVKCDTYFSY</sequence>
<evidence type="ECO:0000313" key="3">
    <source>
        <dbReference type="Proteomes" id="UP001059893"/>
    </source>
</evidence>
<dbReference type="Proteomes" id="UP001059893">
    <property type="component" value="Unassembled WGS sequence"/>
</dbReference>